<keyword evidence="3" id="KW-1185">Reference proteome</keyword>
<feature type="domain" description="Immunity MXAN-0049 protein" evidence="1">
    <location>
        <begin position="58"/>
        <end position="190"/>
    </location>
</feature>
<name>A0A2U1SNG2_METSR</name>
<proteinExistence type="predicted"/>
<dbReference type="EMBL" id="PUIV01000027">
    <property type="protein sequence ID" value="PWB93135.1"/>
    <property type="molecule type" value="Genomic_DNA"/>
</dbReference>
<evidence type="ECO:0000313" key="3">
    <source>
        <dbReference type="Proteomes" id="UP000245137"/>
    </source>
</evidence>
<dbReference type="OrthoDB" id="8660107at2"/>
<dbReference type="Pfam" id="PF07791">
    <property type="entry name" value="Imm11"/>
    <property type="match status" value="1"/>
</dbReference>
<organism evidence="2 3">
    <name type="scientific">Methylosinus sporium</name>
    <dbReference type="NCBI Taxonomy" id="428"/>
    <lineage>
        <taxon>Bacteria</taxon>
        <taxon>Pseudomonadati</taxon>
        <taxon>Pseudomonadota</taxon>
        <taxon>Alphaproteobacteria</taxon>
        <taxon>Hyphomicrobiales</taxon>
        <taxon>Methylocystaceae</taxon>
        <taxon>Methylosinus</taxon>
    </lineage>
</organism>
<dbReference type="Proteomes" id="UP000245137">
    <property type="component" value="Unassembled WGS sequence"/>
</dbReference>
<dbReference type="InterPro" id="IPR012433">
    <property type="entry name" value="Imm11"/>
</dbReference>
<dbReference type="RefSeq" id="WP_108917986.1">
    <property type="nucleotide sequence ID" value="NZ_CP189554.1"/>
</dbReference>
<sequence length="244" mass="28563">MAAVRKKTEATPAVYLFQADMGTVRRPRFDFVENEEKEKLFKGYKRLTPSAAPLKSNVYAKQQDTKKLCDILPIIGFICVSRRVMDVIEEFEKGVHVFYPVHLLDKDGAPYAEEYFLLLPGHRFNAFIGSSEASWSETVSGKPYAPFNRGGIMSLREIAGRHIWWQLFALPSYIFISGELHDRFEKEKFRYATYDRLVASDIPWTAEEQMGPFLRWAEEDPKRIAELVEEYPDWVRRHRPQWMD</sequence>
<accession>A0A2U1SNG2</accession>
<reference evidence="2 3" key="1">
    <citation type="journal article" date="2018" name="Appl. Microbiol. Biotechnol.">
        <title>Co-cultivation of the strictly anaerobic methanogen Methanosarcina barkeri with aerobic methanotrophs in an oxygen-limited membrane bioreactor.</title>
        <authorList>
            <person name="In 't Zandt M.H."/>
            <person name="van den Bosch T.J.M."/>
            <person name="Rijkers R."/>
            <person name="van Kessel M.A.H.J."/>
            <person name="Jetten M.S.M."/>
            <person name="Welte C.U."/>
        </authorList>
    </citation>
    <scope>NUCLEOTIDE SEQUENCE [LARGE SCALE GENOMIC DNA]</scope>
    <source>
        <strain evidence="2 3">DSM 17706</strain>
    </source>
</reference>
<comment type="caution">
    <text evidence="2">The sequence shown here is derived from an EMBL/GenBank/DDBJ whole genome shotgun (WGS) entry which is preliminary data.</text>
</comment>
<protein>
    <recommendedName>
        <fullName evidence="1">Immunity MXAN-0049 protein domain-containing protein</fullName>
    </recommendedName>
</protein>
<dbReference type="AlphaFoldDB" id="A0A2U1SNG2"/>
<evidence type="ECO:0000259" key="1">
    <source>
        <dbReference type="Pfam" id="PF07791"/>
    </source>
</evidence>
<gene>
    <name evidence="2" type="ORF">C5689_14505</name>
</gene>
<evidence type="ECO:0000313" key="2">
    <source>
        <dbReference type="EMBL" id="PWB93135.1"/>
    </source>
</evidence>